<dbReference type="PRINTS" id="PR00249">
    <property type="entry name" value="GPCRSECRETIN"/>
</dbReference>
<feature type="transmembrane region" description="Helical" evidence="6">
    <location>
        <begin position="332"/>
        <end position="354"/>
    </location>
</feature>
<keyword evidence="2 6" id="KW-0812">Transmembrane</keyword>
<proteinExistence type="evidence at transcript level"/>
<dbReference type="PANTHER" id="PTHR12011:SF471">
    <property type="entry name" value="G-PROTEIN COUPLED RECEPTORS FAMILY 2 PROFILE 2 DOMAIN-CONTAINING PROTEIN"/>
    <property type="match status" value="1"/>
</dbReference>
<dbReference type="EMBL" id="LR785568">
    <property type="protein sequence ID" value="CAB3250675.1"/>
    <property type="molecule type" value="mRNA"/>
</dbReference>
<evidence type="ECO:0000256" key="6">
    <source>
        <dbReference type="SAM" id="Phobius"/>
    </source>
</evidence>
<dbReference type="GO" id="GO:0005886">
    <property type="term" value="C:plasma membrane"/>
    <property type="evidence" value="ECO:0007669"/>
    <property type="project" value="TreeGrafter"/>
</dbReference>
<keyword evidence="5" id="KW-1015">Disulfide bond</keyword>
<dbReference type="InterPro" id="IPR017981">
    <property type="entry name" value="GPCR_2-like_7TM"/>
</dbReference>
<comment type="subcellular location">
    <subcellularLocation>
        <location evidence="1">Membrane</location>
        <topology evidence="1">Multi-pass membrane protein</topology>
    </subcellularLocation>
</comment>
<evidence type="ECO:0000259" key="8">
    <source>
        <dbReference type="PROSITE" id="PS50261"/>
    </source>
</evidence>
<dbReference type="GO" id="GO:0007166">
    <property type="term" value="P:cell surface receptor signaling pathway"/>
    <property type="evidence" value="ECO:0007669"/>
    <property type="project" value="InterPro"/>
</dbReference>
<dbReference type="SUPFAM" id="SSF81321">
    <property type="entry name" value="Family A G protein-coupled receptor-like"/>
    <property type="match status" value="1"/>
</dbReference>
<keyword evidence="4 6" id="KW-0472">Membrane</keyword>
<feature type="transmembrane region" description="Helical" evidence="6">
    <location>
        <begin position="497"/>
        <end position="524"/>
    </location>
</feature>
<dbReference type="SMART" id="SM00303">
    <property type="entry name" value="GPS"/>
    <property type="match status" value="1"/>
</dbReference>
<dbReference type="PROSITE" id="PS50261">
    <property type="entry name" value="G_PROTEIN_RECEP_F2_4"/>
    <property type="match status" value="1"/>
</dbReference>
<dbReference type="InterPro" id="IPR000203">
    <property type="entry name" value="GPS"/>
</dbReference>
<accession>A0A6F9DEH7</accession>
<gene>
    <name evidence="9" type="primary">Gpr133-001</name>
</gene>
<keyword evidence="9" id="KW-0675">Receptor</keyword>
<reference evidence="9" key="1">
    <citation type="submission" date="2020-04" db="EMBL/GenBank/DDBJ databases">
        <authorList>
            <person name="Neveu A P."/>
        </authorList>
    </citation>
    <scope>NUCLEOTIDE SEQUENCE</scope>
    <source>
        <tissue evidence="9">Whole embryo</tissue>
    </source>
</reference>
<feature type="transmembrane region" description="Helical" evidence="6">
    <location>
        <begin position="442"/>
        <end position="462"/>
    </location>
</feature>
<feature type="domain" description="GAIN-B" evidence="7">
    <location>
        <begin position="166"/>
        <end position="325"/>
    </location>
</feature>
<dbReference type="Gene3D" id="1.20.1070.10">
    <property type="entry name" value="Rhodopsin 7-helix transmembrane proteins"/>
    <property type="match status" value="1"/>
</dbReference>
<evidence type="ECO:0000259" key="7">
    <source>
        <dbReference type="PROSITE" id="PS50221"/>
    </source>
</evidence>
<dbReference type="PROSITE" id="PS50221">
    <property type="entry name" value="GAIN_B"/>
    <property type="match status" value="1"/>
</dbReference>
<feature type="transmembrane region" description="Helical" evidence="6">
    <location>
        <begin position="585"/>
        <end position="606"/>
    </location>
</feature>
<feature type="domain" description="G-protein coupled receptors family 2 profile 2" evidence="8">
    <location>
        <begin position="330"/>
        <end position="607"/>
    </location>
</feature>
<dbReference type="GO" id="GO:0007189">
    <property type="term" value="P:adenylate cyclase-activating G protein-coupled receptor signaling pathway"/>
    <property type="evidence" value="ECO:0007669"/>
    <property type="project" value="TreeGrafter"/>
</dbReference>
<dbReference type="AlphaFoldDB" id="A0A6F9DEH7"/>
<keyword evidence="3 6" id="KW-1133">Transmembrane helix</keyword>
<organism evidence="9">
    <name type="scientific">Phallusia mammillata</name>
    <dbReference type="NCBI Taxonomy" id="59560"/>
    <lineage>
        <taxon>Eukaryota</taxon>
        <taxon>Metazoa</taxon>
        <taxon>Chordata</taxon>
        <taxon>Tunicata</taxon>
        <taxon>Ascidiacea</taxon>
        <taxon>Phlebobranchia</taxon>
        <taxon>Ascidiidae</taxon>
        <taxon>Phallusia</taxon>
    </lineage>
</organism>
<dbReference type="Pfam" id="PF00002">
    <property type="entry name" value="7tm_2"/>
    <property type="match status" value="1"/>
</dbReference>
<dbReference type="Pfam" id="PF01825">
    <property type="entry name" value="GPS"/>
    <property type="match status" value="1"/>
</dbReference>
<evidence type="ECO:0000256" key="3">
    <source>
        <dbReference type="ARBA" id="ARBA00022989"/>
    </source>
</evidence>
<sequence length="658" mass="73102">MIDQLPLPDYPTNLQLESSTRCCGGTMLDHDAQSCPTNYTEGQESSGDYDHIVNPKPHTESPTTPTVVSTKQYVQTFTDSPEQTSSAGFSNSTFDYWAAVNNLTQQNRSSGKNEREAIKNLLEGYERISMELAYQAETGTTKITSDDIEVVIEKHSGEYFQSLERLNLTLSQGTLEKANFPVKTKTKAFAAIFTQIRLPPDLCGPVMESRENGRYSESDLPINTAPLVSITVLDLDAKKSVQAKVSFTIRSQADNNVYNYTSLNNDNNGISQMKSVRHVCKYFDVDSSRFLTTGCRMMASGSGYVSCHCNHTTVFAALLSVRSYLVPSGVKVVSIIAEILSVFSLLTTIVILWVVRPKLKSERTLIQLNLSAALLVFHLLNLLHDVALRKKLACETLAVGLHFTFLATGMWMTMEAVTLCLKTTEYAMTSLHNNTRRGVVKLLFGWGIPALLVLISASIGLSNQTYLDMNPMYRKTRDIKTTTIYSKCWLGVEGSTLLAWAITPIALVWIVNAAVVIRVTWFVYVMSAKTESLKPSQKDEKPLLNTEHLKAALKSLVLLLPVLGIPYILAFLANVEPYEASVAFMYINAVLNGLQGVFVLLVYCVLGKEVRTLFLRYLQRRFPRLAPGSISFTTSKSTNKVTNPFHKFTSSRSSVNPI</sequence>
<evidence type="ECO:0000256" key="5">
    <source>
        <dbReference type="ARBA" id="ARBA00023157"/>
    </source>
</evidence>
<evidence type="ECO:0000313" key="9">
    <source>
        <dbReference type="EMBL" id="CAB3250675.1"/>
    </source>
</evidence>
<name>A0A6F9DEH7_9ASCI</name>
<feature type="transmembrane region" description="Helical" evidence="6">
    <location>
        <begin position="366"/>
        <end position="384"/>
    </location>
</feature>
<evidence type="ECO:0000256" key="1">
    <source>
        <dbReference type="ARBA" id="ARBA00004141"/>
    </source>
</evidence>
<feature type="transmembrane region" description="Helical" evidence="6">
    <location>
        <begin position="551"/>
        <end position="573"/>
    </location>
</feature>
<feature type="transmembrane region" description="Helical" evidence="6">
    <location>
        <begin position="396"/>
        <end position="421"/>
    </location>
</feature>
<dbReference type="InterPro" id="IPR057244">
    <property type="entry name" value="GAIN_B"/>
</dbReference>
<protein>
    <submittedName>
        <fullName evidence="9">Probable G-protein coupled receptor 133</fullName>
    </submittedName>
</protein>
<evidence type="ECO:0000256" key="2">
    <source>
        <dbReference type="ARBA" id="ARBA00022692"/>
    </source>
</evidence>
<dbReference type="PANTHER" id="PTHR12011">
    <property type="entry name" value="ADHESION G-PROTEIN COUPLED RECEPTOR"/>
    <property type="match status" value="1"/>
</dbReference>
<dbReference type="InterPro" id="IPR000832">
    <property type="entry name" value="GPCR_2_secretin-like"/>
</dbReference>
<dbReference type="GO" id="GO:0004930">
    <property type="term" value="F:G protein-coupled receptor activity"/>
    <property type="evidence" value="ECO:0007669"/>
    <property type="project" value="InterPro"/>
</dbReference>
<evidence type="ECO:0000256" key="4">
    <source>
        <dbReference type="ARBA" id="ARBA00023136"/>
    </source>
</evidence>
<dbReference type="InterPro" id="IPR046338">
    <property type="entry name" value="GAIN_dom_sf"/>
</dbReference>
<dbReference type="Gene3D" id="2.60.220.50">
    <property type="match status" value="1"/>
</dbReference>